<dbReference type="NCBIfam" id="TIGR03083">
    <property type="entry name" value="maleylpyruvate isomerase family mycothiol-dependent enzyme"/>
    <property type="match status" value="1"/>
</dbReference>
<accession>A0ABX0XTF4</accession>
<dbReference type="Pfam" id="PF11716">
    <property type="entry name" value="MDMPI_N"/>
    <property type="match status" value="1"/>
</dbReference>
<evidence type="ECO:0000313" key="2">
    <source>
        <dbReference type="EMBL" id="NJC69284.1"/>
    </source>
</evidence>
<gene>
    <name evidence="2" type="ORF">HC031_06055</name>
</gene>
<dbReference type="Gene3D" id="1.20.120.450">
    <property type="entry name" value="dinb family like domain"/>
    <property type="match status" value="1"/>
</dbReference>
<evidence type="ECO:0000313" key="3">
    <source>
        <dbReference type="Proteomes" id="UP000722989"/>
    </source>
</evidence>
<sequence>MIAAAYERISDAVTPLSDDDLIRPTRCRGWTVADLLFHVLLDAQRALVAFASPAPGPADVDFATYWRPFRPGTGEGARRRHARWTRIQASAYEEPSGVVRHWLDTAPAAVRAAAAAPVDGYVTTQGHVLSVPDFVTTLAVEAAVHHLDLVVDLPNAPPPAAEPLAAACATLDALLDGPRPPSWDDETYVLKGTGRLPLTADERSALGPVADRFPLLG</sequence>
<keyword evidence="3" id="KW-1185">Reference proteome</keyword>
<dbReference type="RefSeq" id="WP_167924180.1">
    <property type="nucleotide sequence ID" value="NZ_JAATVY010000003.1"/>
</dbReference>
<evidence type="ECO:0000259" key="1">
    <source>
        <dbReference type="Pfam" id="PF11716"/>
    </source>
</evidence>
<keyword evidence="2" id="KW-0413">Isomerase</keyword>
<dbReference type="Proteomes" id="UP000722989">
    <property type="component" value="Unassembled WGS sequence"/>
</dbReference>
<name>A0ABX0XTF4_9ACTN</name>
<dbReference type="InterPro" id="IPR017517">
    <property type="entry name" value="Maleyloyr_isom"/>
</dbReference>
<feature type="domain" description="Mycothiol-dependent maleylpyruvate isomerase metal-binding" evidence="1">
    <location>
        <begin position="3"/>
        <end position="149"/>
    </location>
</feature>
<dbReference type="SUPFAM" id="SSF109854">
    <property type="entry name" value="DinB/YfiT-like putative metalloenzymes"/>
    <property type="match status" value="1"/>
</dbReference>
<reference evidence="2 3" key="1">
    <citation type="submission" date="2020-03" db="EMBL/GenBank/DDBJ databases">
        <title>WGS of the type strain of Planosporangium spp.</title>
        <authorList>
            <person name="Thawai C."/>
        </authorList>
    </citation>
    <scope>NUCLEOTIDE SEQUENCE [LARGE SCALE GENOMIC DNA]</scope>
    <source>
        <strain evidence="2 3">TBRC 5610</strain>
    </source>
</reference>
<comment type="caution">
    <text evidence="2">The sequence shown here is derived from an EMBL/GenBank/DDBJ whole genome shotgun (WGS) entry which is preliminary data.</text>
</comment>
<protein>
    <submittedName>
        <fullName evidence="2">Maleylpyruvate isomerase family protein</fullName>
    </submittedName>
</protein>
<organism evidence="2 3">
    <name type="scientific">Planosporangium thailandense</name>
    <dbReference type="NCBI Taxonomy" id="765197"/>
    <lineage>
        <taxon>Bacteria</taxon>
        <taxon>Bacillati</taxon>
        <taxon>Actinomycetota</taxon>
        <taxon>Actinomycetes</taxon>
        <taxon>Micromonosporales</taxon>
        <taxon>Micromonosporaceae</taxon>
        <taxon>Planosporangium</taxon>
    </lineage>
</organism>
<dbReference type="GO" id="GO:0016853">
    <property type="term" value="F:isomerase activity"/>
    <property type="evidence" value="ECO:0007669"/>
    <property type="project" value="UniProtKB-KW"/>
</dbReference>
<proteinExistence type="predicted"/>
<dbReference type="InterPro" id="IPR024344">
    <property type="entry name" value="MDMPI_metal-binding"/>
</dbReference>
<dbReference type="InterPro" id="IPR034660">
    <property type="entry name" value="DinB/YfiT-like"/>
</dbReference>
<dbReference type="EMBL" id="JAATVY010000003">
    <property type="protein sequence ID" value="NJC69284.1"/>
    <property type="molecule type" value="Genomic_DNA"/>
</dbReference>